<reference evidence="22" key="3">
    <citation type="submission" date="2025-09" db="UniProtKB">
        <authorList>
            <consortium name="Ensembl"/>
        </authorList>
    </citation>
    <scope>IDENTIFICATION</scope>
    <source>
        <strain evidence="22">Glennie</strain>
    </source>
</reference>
<dbReference type="GO" id="GO:0005615">
    <property type="term" value="C:extracellular space"/>
    <property type="evidence" value="ECO:0000318"/>
    <property type="project" value="GO_Central"/>
</dbReference>
<feature type="region of interest" description="Disordered" evidence="19">
    <location>
        <begin position="1"/>
        <end position="28"/>
    </location>
</feature>
<dbReference type="GO" id="GO:0046872">
    <property type="term" value="F:metal ion binding"/>
    <property type="evidence" value="ECO:0007669"/>
    <property type="project" value="UniProtKB-KW"/>
</dbReference>
<evidence type="ECO:0000256" key="16">
    <source>
        <dbReference type="ARBA" id="ARBA00063957"/>
    </source>
</evidence>
<proteinExistence type="inferred from homology"/>
<keyword evidence="6" id="KW-0964">Secreted</keyword>
<comment type="subcellular location">
    <subcellularLocation>
        <location evidence="1">Cell membrane</location>
        <topology evidence="1">Single-pass type II membrane protein</topology>
    </subcellularLocation>
    <subcellularLocation>
        <location evidence="2">Secreted</location>
    </subcellularLocation>
</comment>
<evidence type="ECO:0000256" key="11">
    <source>
        <dbReference type="ARBA" id="ARBA00022833"/>
    </source>
</evidence>
<evidence type="ECO:0000256" key="10">
    <source>
        <dbReference type="ARBA" id="ARBA00022723"/>
    </source>
</evidence>
<dbReference type="FunFam" id="2.60.120.40:FF:000014">
    <property type="entry name" value="Tumor necrosis factor ligand superfamily member"/>
    <property type="match status" value="1"/>
</dbReference>
<dbReference type="PROSITE" id="PS50049">
    <property type="entry name" value="THD_2"/>
    <property type="match status" value="1"/>
</dbReference>
<evidence type="ECO:0000313" key="23">
    <source>
        <dbReference type="Proteomes" id="UP000002279"/>
    </source>
</evidence>
<accession>A0A6I8P4N4</accession>
<evidence type="ECO:0000313" key="22">
    <source>
        <dbReference type="Ensembl" id="ENSOANP00000048797.1"/>
    </source>
</evidence>
<evidence type="ECO:0000256" key="4">
    <source>
        <dbReference type="ARBA" id="ARBA00022475"/>
    </source>
</evidence>
<name>A0A6I8P4N4_ORNAN</name>
<comment type="function">
    <text evidence="15">Cytokine that binds to TNFRSF10A/TRAILR1, TNFRSF10B/TRAILR2, TNFRSF10C/TRAILR3, TNFRSF10D/TRAILR4 and possibly also to TNFRSF11B/OPG. Induces apoptosis. Its activity may be modulated by binding to the decoy receptors TNFRSF10C/TRAILR3, TNFRSF10D/TRAILR4 and TNFRSF11B/OPG that cannot induce apoptosis.</text>
</comment>
<dbReference type="Ensembl" id="ENSOANT00000068671.1">
    <property type="protein sequence ID" value="ENSOANP00000048797.1"/>
    <property type="gene ID" value="ENSOANG00000049977.1"/>
</dbReference>
<evidence type="ECO:0000259" key="21">
    <source>
        <dbReference type="PROSITE" id="PS50049"/>
    </source>
</evidence>
<evidence type="ECO:0000256" key="5">
    <source>
        <dbReference type="ARBA" id="ARBA00022514"/>
    </source>
</evidence>
<dbReference type="GeneTree" id="ENSGT01130000278318"/>
<dbReference type="GO" id="GO:0043123">
    <property type="term" value="P:positive regulation of canonical NF-kappaB signal transduction"/>
    <property type="evidence" value="ECO:0000318"/>
    <property type="project" value="GO_Central"/>
</dbReference>
<dbReference type="GO" id="GO:0005886">
    <property type="term" value="C:plasma membrane"/>
    <property type="evidence" value="ECO:0007669"/>
    <property type="project" value="UniProtKB-SubCell"/>
</dbReference>
<keyword evidence="12" id="KW-0735">Signal-anchor</keyword>
<dbReference type="AlphaFoldDB" id="A0A6I8P4N4"/>
<keyword evidence="9" id="KW-0053">Apoptosis</keyword>
<dbReference type="Proteomes" id="UP000002279">
    <property type="component" value="Chromosome 6"/>
</dbReference>
<gene>
    <name evidence="22" type="primary">TNFSF10L</name>
</gene>
<feature type="binding site" evidence="18">
    <location>
        <position position="261"/>
    </location>
    <ligand>
        <name>Zn(2+)</name>
        <dbReference type="ChEBI" id="CHEBI:29105"/>
        <note>ligand shared between all trimeric partners</note>
    </ligand>
</feature>
<dbReference type="GO" id="GO:0005125">
    <property type="term" value="F:cytokine activity"/>
    <property type="evidence" value="ECO:0000318"/>
    <property type="project" value="GO_Central"/>
</dbReference>
<feature type="domain" description="THD" evidence="21">
    <location>
        <begin position="152"/>
        <end position="311"/>
    </location>
</feature>
<evidence type="ECO:0000256" key="12">
    <source>
        <dbReference type="ARBA" id="ARBA00022968"/>
    </source>
</evidence>
<dbReference type="GO" id="GO:0006955">
    <property type="term" value="P:immune response"/>
    <property type="evidence" value="ECO:0007669"/>
    <property type="project" value="UniProtKB-UniRule"/>
</dbReference>
<reference evidence="22 23" key="1">
    <citation type="journal article" date="2008" name="Nature">
        <title>Genome analysis of the platypus reveals unique signatures of evolution.</title>
        <authorList>
            <person name="Warren W.C."/>
            <person name="Hillier L.W."/>
            <person name="Marshall Graves J.A."/>
            <person name="Birney E."/>
            <person name="Ponting C.P."/>
            <person name="Grutzner F."/>
            <person name="Belov K."/>
            <person name="Miller W."/>
            <person name="Clarke L."/>
            <person name="Chinwalla A.T."/>
            <person name="Yang S.P."/>
            <person name="Heger A."/>
            <person name="Locke D.P."/>
            <person name="Miethke P."/>
            <person name="Waters P.D."/>
            <person name="Veyrunes F."/>
            <person name="Fulton L."/>
            <person name="Fulton B."/>
            <person name="Graves T."/>
            <person name="Wallis J."/>
            <person name="Puente X.S."/>
            <person name="Lopez-Otin C."/>
            <person name="Ordonez G.R."/>
            <person name="Eichler E.E."/>
            <person name="Chen L."/>
            <person name="Cheng Z."/>
            <person name="Deakin J.E."/>
            <person name="Alsop A."/>
            <person name="Thompson K."/>
            <person name="Kirby P."/>
            <person name="Papenfuss A.T."/>
            <person name="Wakefield M.J."/>
            <person name="Olender T."/>
            <person name="Lancet D."/>
            <person name="Huttley G.A."/>
            <person name="Smit A.F."/>
            <person name="Pask A."/>
            <person name="Temple-Smith P."/>
            <person name="Batzer M.A."/>
            <person name="Walker J.A."/>
            <person name="Konkel M.K."/>
            <person name="Harris R.S."/>
            <person name="Whittington C.M."/>
            <person name="Wong E.S."/>
            <person name="Gemmell N.J."/>
            <person name="Buschiazzo E."/>
            <person name="Vargas Jentzsch I.M."/>
            <person name="Merkel A."/>
            <person name="Schmitz J."/>
            <person name="Zemann A."/>
            <person name="Churakov G."/>
            <person name="Kriegs J.O."/>
            <person name="Brosius J."/>
            <person name="Murchison E.P."/>
            <person name="Sachidanandam R."/>
            <person name="Smith C."/>
            <person name="Hannon G.J."/>
            <person name="Tsend-Ayush E."/>
            <person name="McMillan D."/>
            <person name="Attenborough R."/>
            <person name="Rens W."/>
            <person name="Ferguson-Smith M."/>
            <person name="Lefevre C.M."/>
            <person name="Sharp J.A."/>
            <person name="Nicholas K.R."/>
            <person name="Ray D.A."/>
            <person name="Kube M."/>
            <person name="Reinhardt R."/>
            <person name="Pringle T.H."/>
            <person name="Taylor J."/>
            <person name="Jones R.C."/>
            <person name="Nixon B."/>
            <person name="Dacheux J.L."/>
            <person name="Niwa H."/>
            <person name="Sekita Y."/>
            <person name="Huang X."/>
            <person name="Stark A."/>
            <person name="Kheradpour P."/>
            <person name="Kellis M."/>
            <person name="Flicek P."/>
            <person name="Chen Y."/>
            <person name="Webber C."/>
            <person name="Hardison R."/>
            <person name="Nelson J."/>
            <person name="Hallsworth-Pepin K."/>
            <person name="Delehaunty K."/>
            <person name="Markovic C."/>
            <person name="Minx P."/>
            <person name="Feng Y."/>
            <person name="Kremitzki C."/>
            <person name="Mitreva M."/>
            <person name="Glasscock J."/>
            <person name="Wylie T."/>
            <person name="Wohldmann P."/>
            <person name="Thiru P."/>
            <person name="Nhan M.N."/>
            <person name="Pohl C.S."/>
            <person name="Smith S.M."/>
            <person name="Hou S."/>
            <person name="Nefedov M."/>
            <person name="de Jong P.J."/>
            <person name="Renfree M.B."/>
            <person name="Mardis E.R."/>
            <person name="Wilson R.K."/>
        </authorList>
    </citation>
    <scope>NUCLEOTIDE SEQUENCE [LARGE SCALE GENOMIC DNA]</scope>
    <source>
        <strain evidence="22 23">Glennie</strain>
    </source>
</reference>
<sequence>MQLRFISDSSARMMGSEEAGPRRRRRRRKEAPCGPAWVAMALMSVLALQIASTTGLFVYFTMAISKLKSQAQGSPEELKCLQLINSLQEVEDLEDLFSNQSCLKLVGNLKSYVTTVTEDILRRSIQKGARSGFANASEGQLMPGSLAPGAQPSAHLTLQPHGSPSDAASAAFGELPQSCRHPIQNWEDLGLLSHLRNVTHRAGALRINQGGKYYVYSQIYFRYLAEGPGARPSARQLVQCVSRRTSYRQPILLLKGVGTKCWAPEAEYGLHAVYQGGLFELRAGDELLVSVSTPAIDYTDGAASYFGVFRLDV</sequence>
<evidence type="ECO:0000256" key="14">
    <source>
        <dbReference type="ARBA" id="ARBA00023136"/>
    </source>
</evidence>
<dbReference type="GO" id="GO:0006915">
    <property type="term" value="P:apoptotic process"/>
    <property type="evidence" value="ECO:0007669"/>
    <property type="project" value="UniProtKB-KW"/>
</dbReference>
<dbReference type="PANTHER" id="PTHR11471:SF28">
    <property type="entry name" value="DEATH LIGAND 1B-RELATED"/>
    <property type="match status" value="1"/>
</dbReference>
<protein>
    <recommendedName>
        <fullName evidence="17">Tumor necrosis factor ligand superfamily member</fullName>
    </recommendedName>
</protein>
<dbReference type="Gene3D" id="2.60.120.40">
    <property type="match status" value="1"/>
</dbReference>
<dbReference type="GO" id="GO:0007166">
    <property type="term" value="P:cell surface receptor signaling pathway"/>
    <property type="evidence" value="ECO:0000318"/>
    <property type="project" value="GO_Central"/>
</dbReference>
<dbReference type="InParanoid" id="A0A6I8P4N4"/>
<dbReference type="SUPFAM" id="SSF49842">
    <property type="entry name" value="TNF-like"/>
    <property type="match status" value="1"/>
</dbReference>
<keyword evidence="14 17" id="KW-0472">Membrane</keyword>
<dbReference type="InterPro" id="IPR006052">
    <property type="entry name" value="TNF_dom"/>
</dbReference>
<evidence type="ECO:0000256" key="13">
    <source>
        <dbReference type="ARBA" id="ARBA00022989"/>
    </source>
</evidence>
<evidence type="ECO:0000256" key="6">
    <source>
        <dbReference type="ARBA" id="ARBA00022525"/>
    </source>
</evidence>
<dbReference type="PIRSF" id="PIRSF038013">
    <property type="entry name" value="TNF10_TNF11"/>
    <property type="match status" value="1"/>
</dbReference>
<dbReference type="SMART" id="SM00207">
    <property type="entry name" value="TNF"/>
    <property type="match status" value="1"/>
</dbReference>
<organism evidence="22 23">
    <name type="scientific">Ornithorhynchus anatinus</name>
    <name type="common">Duckbill platypus</name>
    <dbReference type="NCBI Taxonomy" id="9258"/>
    <lineage>
        <taxon>Eukaryota</taxon>
        <taxon>Metazoa</taxon>
        <taxon>Chordata</taxon>
        <taxon>Craniata</taxon>
        <taxon>Vertebrata</taxon>
        <taxon>Euteleostomi</taxon>
        <taxon>Mammalia</taxon>
        <taxon>Monotremata</taxon>
        <taxon>Ornithorhynchidae</taxon>
        <taxon>Ornithorhynchus</taxon>
    </lineage>
</organism>
<dbReference type="GO" id="GO:2001238">
    <property type="term" value="P:positive regulation of extrinsic apoptotic signaling pathway"/>
    <property type="evidence" value="ECO:0000318"/>
    <property type="project" value="GO_Central"/>
</dbReference>
<evidence type="ECO:0000256" key="7">
    <source>
        <dbReference type="ARBA" id="ARBA00022553"/>
    </source>
</evidence>
<dbReference type="PANTHER" id="PTHR11471">
    <property type="entry name" value="TUMOR NECROSIS FACTOR FAMILY MEMBER"/>
    <property type="match status" value="1"/>
</dbReference>
<keyword evidence="4" id="KW-1003">Cell membrane</keyword>
<keyword evidence="10 18" id="KW-0479">Metal-binding</keyword>
<keyword evidence="13 20" id="KW-1133">Transmembrane helix</keyword>
<dbReference type="OMA" id="QSCQHPI"/>
<keyword evidence="5 17" id="KW-0202">Cytokine</keyword>
<evidence type="ECO:0000256" key="20">
    <source>
        <dbReference type="SAM" id="Phobius"/>
    </source>
</evidence>
<keyword evidence="23" id="KW-1185">Reference proteome</keyword>
<dbReference type="GO" id="GO:0005164">
    <property type="term" value="F:tumor necrosis factor receptor binding"/>
    <property type="evidence" value="ECO:0007669"/>
    <property type="project" value="UniProtKB-UniRule"/>
</dbReference>
<evidence type="ECO:0000256" key="1">
    <source>
        <dbReference type="ARBA" id="ARBA00004401"/>
    </source>
</evidence>
<feature type="region of interest" description="Disordered" evidence="19">
    <location>
        <begin position="144"/>
        <end position="170"/>
    </location>
</feature>
<evidence type="ECO:0000256" key="19">
    <source>
        <dbReference type="SAM" id="MobiDB-lite"/>
    </source>
</evidence>
<evidence type="ECO:0000256" key="17">
    <source>
        <dbReference type="PIRNR" id="PIRNR038013"/>
    </source>
</evidence>
<dbReference type="InterPro" id="IPR017355">
    <property type="entry name" value="TNF_ligand_10/11"/>
</dbReference>
<dbReference type="Bgee" id="ENSOANG00000049977">
    <property type="expression patterns" value="Expressed in liver and 7 other cell types or tissues"/>
</dbReference>
<evidence type="ECO:0000256" key="3">
    <source>
        <dbReference type="ARBA" id="ARBA00008670"/>
    </source>
</evidence>
<feature type="transmembrane region" description="Helical" evidence="20">
    <location>
        <begin position="33"/>
        <end position="60"/>
    </location>
</feature>
<comment type="subunit">
    <text evidence="16">Homotrimer. One TNFSF10 homotrimer interacts with three TNFSF10A mononers. One TNFSF10 homotrimer interacts with three TNFSF10B mononers.</text>
</comment>
<evidence type="ECO:0000256" key="2">
    <source>
        <dbReference type="ARBA" id="ARBA00004613"/>
    </source>
</evidence>
<evidence type="ECO:0000256" key="9">
    <source>
        <dbReference type="ARBA" id="ARBA00022703"/>
    </source>
</evidence>
<keyword evidence="8 20" id="KW-0812">Transmembrane</keyword>
<dbReference type="InterPro" id="IPR008983">
    <property type="entry name" value="Tumour_necrosis_fac-like_dom"/>
</dbReference>
<keyword evidence="7" id="KW-0597">Phosphoprotein</keyword>
<keyword evidence="11 18" id="KW-0862">Zinc</keyword>
<dbReference type="Pfam" id="PF00229">
    <property type="entry name" value="TNF"/>
    <property type="match status" value="1"/>
</dbReference>
<evidence type="ECO:0000256" key="8">
    <source>
        <dbReference type="ARBA" id="ARBA00022692"/>
    </source>
</evidence>
<evidence type="ECO:0000256" key="18">
    <source>
        <dbReference type="PIRSR" id="PIRSR038013-50"/>
    </source>
</evidence>
<reference evidence="22" key="2">
    <citation type="submission" date="2025-08" db="UniProtKB">
        <authorList>
            <consortium name="Ensembl"/>
        </authorList>
    </citation>
    <scope>IDENTIFICATION</scope>
    <source>
        <strain evidence="22">Glennie</strain>
    </source>
</reference>
<comment type="similarity">
    <text evidence="3 17">Belongs to the tumor necrosis factor family.</text>
</comment>
<dbReference type="CDD" id="cd00184">
    <property type="entry name" value="TNF"/>
    <property type="match status" value="1"/>
</dbReference>
<evidence type="ECO:0000256" key="15">
    <source>
        <dbReference type="ARBA" id="ARBA00055277"/>
    </source>
</evidence>